<dbReference type="Proteomes" id="UP000510682">
    <property type="component" value="Chromosome"/>
</dbReference>
<dbReference type="Gene3D" id="1.10.150.480">
    <property type="match status" value="1"/>
</dbReference>
<name>A0A7D6DWF4_9MYCO</name>
<dbReference type="NCBIfam" id="TIGR03934">
    <property type="entry name" value="TQXA_dom"/>
    <property type="match status" value="1"/>
</dbReference>
<proteinExistence type="predicted"/>
<dbReference type="Pfam" id="PF08341">
    <property type="entry name" value="TED"/>
    <property type="match status" value="1"/>
</dbReference>
<reference evidence="2 3" key="2">
    <citation type="submission" date="2020-07" db="EMBL/GenBank/DDBJ databases">
        <authorList>
            <person name="Yu X."/>
        </authorList>
    </citation>
    <scope>NUCLEOTIDE SEQUENCE [LARGE SCALE GENOMIC DNA]</scope>
    <source>
        <strain evidence="3">24</strain>
    </source>
</reference>
<dbReference type="AlphaFoldDB" id="A0A7D6DWF4"/>
<evidence type="ECO:0000313" key="2">
    <source>
        <dbReference type="EMBL" id="QLL05769.1"/>
    </source>
</evidence>
<gene>
    <name evidence="2" type="ORF">H0P51_18350</name>
</gene>
<accession>A0A7D6DWF4</accession>
<feature type="domain" description="Thioester" evidence="1">
    <location>
        <begin position="99"/>
        <end position="155"/>
    </location>
</feature>
<evidence type="ECO:0000259" key="1">
    <source>
        <dbReference type="Pfam" id="PF08341"/>
    </source>
</evidence>
<reference evidence="3" key="1">
    <citation type="submission" date="2020-07" db="EMBL/GenBank/DDBJ databases">
        <title>Description of Mycobacterium gordonae subsp. intergordonae subsp.nov. and Mycobacterium gordonae subsp. gordonae subsp. nov.</title>
        <authorList>
            <person name="Yu X."/>
        </authorList>
    </citation>
    <scope>NUCLEOTIDE SEQUENCE [LARGE SCALE GENOMIC DNA]</scope>
    <source>
        <strain evidence="3">24</strain>
    </source>
</reference>
<evidence type="ECO:0000313" key="3">
    <source>
        <dbReference type="Proteomes" id="UP000510682"/>
    </source>
</evidence>
<dbReference type="InterPro" id="IPR023849">
    <property type="entry name" value="TQXA_dom"/>
</dbReference>
<keyword evidence="3" id="KW-1185">Reference proteome</keyword>
<dbReference type="KEGG" id="mgor:H0P51_18350"/>
<protein>
    <submittedName>
        <fullName evidence="2">TQXA domain-containing protein</fullName>
    </submittedName>
</protein>
<reference evidence="3" key="3">
    <citation type="submission" date="2023-07" db="EMBL/GenBank/DDBJ databases">
        <title>Description of Mycobacterium gordonae subsp. intergordonae subsp.nov. and Mycobacterium gordonae subsp. gordonae subsp. nov.</title>
        <authorList>
            <person name="Huang H."/>
        </authorList>
    </citation>
    <scope>NUCLEOTIDE SEQUENCE [LARGE SCALE GENOMIC DNA]</scope>
    <source>
        <strain evidence="3">24</strain>
    </source>
</reference>
<sequence>MTVLSIPTAISRVATRSRVRVRPAVEPARMTRYRGGTYSHTVDKVVFTDGTSARTDLIRLNPNLQAYSLDFAGIAPHHPSPYRLGSWSALPHLHTRGCEAEVEWILRHSFPMRSIARVSDELRRAGYPLGRGNISEHEAIAATQAAIWHFTNGMALDTRPLNAPIAVLRGPGSALTFEFDGQPQLGGYALWTASESPVTVRLQKSADAVVWQDVSGSQLVTNPGRGRYQRTLGLGSTLSSDSHGRGARGYRYYRLLTAAPDGSPDAAATIDHVDFWLTGSGHYRNTDRVVHLYNYLLSGAYTALRTAPQPLLDSAAVAEPGLVGPFQVSVPMTLRVGAGYQLIDAFGAVLDERIAPGTDFYVCFTAGSPRTKGIRLTGFTSHHLSGRVLTGVALAGSAQGSVPGLTPVALTTPVHATIEFDITWQTVRAGTDIVGECG</sequence>
<organism evidence="2 3">
    <name type="scientific">Mycobacterium vicinigordonae</name>
    <dbReference type="NCBI Taxonomy" id="1719132"/>
    <lineage>
        <taxon>Bacteria</taxon>
        <taxon>Bacillati</taxon>
        <taxon>Actinomycetota</taxon>
        <taxon>Actinomycetes</taxon>
        <taxon>Mycobacteriales</taxon>
        <taxon>Mycobacteriaceae</taxon>
        <taxon>Mycobacterium</taxon>
    </lineage>
</organism>
<dbReference type="InterPro" id="IPR013552">
    <property type="entry name" value="Thioester_dom"/>
</dbReference>
<dbReference type="RefSeq" id="WP_180914256.1">
    <property type="nucleotide sequence ID" value="NZ_CP059165.1"/>
</dbReference>
<dbReference type="EMBL" id="CP059165">
    <property type="protein sequence ID" value="QLL05769.1"/>
    <property type="molecule type" value="Genomic_DNA"/>
</dbReference>